<evidence type="ECO:0000256" key="4">
    <source>
        <dbReference type="ARBA" id="ARBA00022842"/>
    </source>
</evidence>
<keyword evidence="5" id="KW-0378">Hydrolase</keyword>
<organism evidence="5 6">
    <name type="scientific">Paracoccus amoyensis</name>
    <dbReference type="NCBI Taxonomy" id="2760093"/>
    <lineage>
        <taxon>Bacteria</taxon>
        <taxon>Pseudomonadati</taxon>
        <taxon>Pseudomonadota</taxon>
        <taxon>Alphaproteobacteria</taxon>
        <taxon>Rhodobacterales</taxon>
        <taxon>Paracoccaceae</taxon>
        <taxon>Paracoccus</taxon>
    </lineage>
</organism>
<evidence type="ECO:0000256" key="3">
    <source>
        <dbReference type="ARBA" id="ARBA00022723"/>
    </source>
</evidence>
<evidence type="ECO:0000256" key="2">
    <source>
        <dbReference type="ARBA" id="ARBA00006171"/>
    </source>
</evidence>
<sequence>MTSLVDLIVFDCDGVIADSEVLATDVLIDDLKVIGMPITRDEVQRDFLGQSFQSMAAKLEQRFGRPLPTDFADSYREHLLQRFETDLRPTPGFPDMLRGIVRPVCVATSSAPPRVERTLDLLGLRDLFGKNVFTASQVKNGKPAPDLFLFAAAQMQTDPANSLVIEDSPAGVTAAQAAGMRVLHYRGGSHRPASIAGVQSFGDWRDFPQLLAQIDAGA</sequence>
<dbReference type="InterPro" id="IPR023214">
    <property type="entry name" value="HAD_sf"/>
</dbReference>
<proteinExistence type="inferred from homology"/>
<dbReference type="PANTHER" id="PTHR46193">
    <property type="entry name" value="6-PHOSPHOGLUCONATE PHOSPHATASE"/>
    <property type="match status" value="1"/>
</dbReference>
<dbReference type="PANTHER" id="PTHR46193:SF10">
    <property type="entry name" value="6-PHOSPHOGLUCONATE PHOSPHATASE"/>
    <property type="match status" value="1"/>
</dbReference>
<dbReference type="RefSeq" id="WP_187792074.1">
    <property type="nucleotide sequence ID" value="NZ_JACOQL010000001.1"/>
</dbReference>
<dbReference type="Gene3D" id="3.40.50.1000">
    <property type="entry name" value="HAD superfamily/HAD-like"/>
    <property type="match status" value="1"/>
</dbReference>
<dbReference type="InterPro" id="IPR036412">
    <property type="entry name" value="HAD-like_sf"/>
</dbReference>
<comment type="cofactor">
    <cofactor evidence="1">
        <name>Mg(2+)</name>
        <dbReference type="ChEBI" id="CHEBI:18420"/>
    </cofactor>
</comment>
<dbReference type="Proteomes" id="UP000608594">
    <property type="component" value="Unassembled WGS sequence"/>
</dbReference>
<dbReference type="GO" id="GO:0046872">
    <property type="term" value="F:metal ion binding"/>
    <property type="evidence" value="ECO:0007669"/>
    <property type="project" value="UniProtKB-KW"/>
</dbReference>
<keyword evidence="6" id="KW-1185">Reference proteome</keyword>
<dbReference type="InterPro" id="IPR006439">
    <property type="entry name" value="HAD-SF_hydro_IA"/>
</dbReference>
<dbReference type="EMBL" id="JACOQL010000001">
    <property type="protein sequence ID" value="MBC9245674.1"/>
    <property type="molecule type" value="Genomic_DNA"/>
</dbReference>
<name>A0A926GE40_9RHOB</name>
<dbReference type="Gene3D" id="1.10.150.240">
    <property type="entry name" value="Putative phosphatase, domain 2"/>
    <property type="match status" value="1"/>
</dbReference>
<reference evidence="5" key="1">
    <citation type="submission" date="2020-08" db="EMBL/GenBank/DDBJ databases">
        <title>Paracoccus amoyensis sp. nov., isolated from the surface seawater at coast of Xiamen, Fujian.</title>
        <authorList>
            <person name="Lyu L."/>
        </authorList>
    </citation>
    <scope>NUCLEOTIDE SEQUENCE</scope>
    <source>
        <strain evidence="5">11-3</strain>
    </source>
</reference>
<evidence type="ECO:0000313" key="5">
    <source>
        <dbReference type="EMBL" id="MBC9245674.1"/>
    </source>
</evidence>
<dbReference type="NCBIfam" id="TIGR01509">
    <property type="entry name" value="HAD-SF-IA-v3"/>
    <property type="match status" value="1"/>
</dbReference>
<protein>
    <submittedName>
        <fullName evidence="5">HAD family hydrolase</fullName>
    </submittedName>
</protein>
<dbReference type="SFLD" id="SFLDG01129">
    <property type="entry name" value="C1.5:_HAD__Beta-PGM__Phosphata"/>
    <property type="match status" value="1"/>
</dbReference>
<dbReference type="Pfam" id="PF00702">
    <property type="entry name" value="Hydrolase"/>
    <property type="match status" value="1"/>
</dbReference>
<keyword evidence="4" id="KW-0460">Magnesium</keyword>
<comment type="caution">
    <text evidence="5">The sequence shown here is derived from an EMBL/GenBank/DDBJ whole genome shotgun (WGS) entry which is preliminary data.</text>
</comment>
<dbReference type="InterPro" id="IPR051600">
    <property type="entry name" value="Beta-PGM-like"/>
</dbReference>
<comment type="similarity">
    <text evidence="2">Belongs to the HAD-like hydrolase superfamily. CbbY/CbbZ/Gph/YieH family.</text>
</comment>
<dbReference type="CDD" id="cd07526">
    <property type="entry name" value="HAD_BPGM_like"/>
    <property type="match status" value="1"/>
</dbReference>
<dbReference type="GO" id="GO:0016787">
    <property type="term" value="F:hydrolase activity"/>
    <property type="evidence" value="ECO:0007669"/>
    <property type="project" value="UniProtKB-KW"/>
</dbReference>
<dbReference type="SFLD" id="SFLDS00003">
    <property type="entry name" value="Haloacid_Dehalogenase"/>
    <property type="match status" value="1"/>
</dbReference>
<evidence type="ECO:0000256" key="1">
    <source>
        <dbReference type="ARBA" id="ARBA00001946"/>
    </source>
</evidence>
<accession>A0A926GE40</accession>
<keyword evidence="3" id="KW-0479">Metal-binding</keyword>
<dbReference type="AlphaFoldDB" id="A0A926GE40"/>
<gene>
    <name evidence="5" type="ORF">H4P12_02850</name>
</gene>
<dbReference type="SUPFAM" id="SSF56784">
    <property type="entry name" value="HAD-like"/>
    <property type="match status" value="1"/>
</dbReference>
<dbReference type="InterPro" id="IPR023198">
    <property type="entry name" value="PGP-like_dom2"/>
</dbReference>
<evidence type="ECO:0000313" key="6">
    <source>
        <dbReference type="Proteomes" id="UP000608594"/>
    </source>
</evidence>